<reference evidence="9 11" key="3">
    <citation type="submission" date="2017-09" db="EMBL/GenBank/DDBJ databases">
        <title>Bacterial strain isolated from the female urinary microbiota.</title>
        <authorList>
            <person name="Thomas-White K."/>
            <person name="Kumar N."/>
            <person name="Forster S."/>
            <person name="Putonti C."/>
            <person name="Lawley T."/>
            <person name="Wolfe A.J."/>
        </authorList>
    </citation>
    <scope>NUCLEOTIDE SEQUENCE [LARGE SCALE GENOMIC DNA]</scope>
    <source>
        <strain evidence="9 11">UMB0115</strain>
    </source>
</reference>
<feature type="binding site" evidence="6">
    <location>
        <position position="234"/>
    </location>
    <ligand>
        <name>substrate</name>
    </ligand>
</feature>
<name>A0A233V761_FINMA</name>
<dbReference type="PIRSF" id="PIRSF036483">
    <property type="entry name" value="PFK_XF0274"/>
    <property type="match status" value="1"/>
</dbReference>
<dbReference type="GO" id="GO:0003872">
    <property type="term" value="F:6-phosphofructokinase activity"/>
    <property type="evidence" value="ECO:0007669"/>
    <property type="project" value="UniProtKB-UniRule"/>
</dbReference>
<feature type="site" description="Important for catalytic activity; stabilizes the transition state when the phosphoryl donor is PPi" evidence="6">
    <location>
        <position position="130"/>
    </location>
</feature>
<evidence type="ECO:0000256" key="2">
    <source>
        <dbReference type="ARBA" id="ARBA00022679"/>
    </source>
</evidence>
<dbReference type="HAMAP" id="MF_01978">
    <property type="entry name" value="Phosphofructokinase_II_B2"/>
    <property type="match status" value="1"/>
</dbReference>
<keyword evidence="5 6" id="KW-0460">Magnesium</keyword>
<feature type="binding site" evidence="6">
    <location>
        <begin position="131"/>
        <end position="133"/>
    </location>
    <ligand>
        <name>substrate</name>
    </ligand>
</feature>
<dbReference type="NCBIfam" id="NF010675">
    <property type="entry name" value="PRK14072.1"/>
    <property type="match status" value="1"/>
</dbReference>
<comment type="subcellular location">
    <subcellularLocation>
        <location evidence="6">Cytoplasm</location>
    </subcellularLocation>
</comment>
<dbReference type="UniPathway" id="UPA00109">
    <property type="reaction ID" value="UER00182"/>
</dbReference>
<dbReference type="PANTHER" id="PTHR45770">
    <property type="entry name" value="ATP-DEPENDENT 6-PHOSPHOFRUCTOKINASE 1"/>
    <property type="match status" value="1"/>
</dbReference>
<dbReference type="GO" id="GO:0047334">
    <property type="term" value="F:diphosphate-fructose-6-phosphate 1-phosphotransferase activity"/>
    <property type="evidence" value="ECO:0007669"/>
    <property type="project" value="UniProtKB-EC"/>
</dbReference>
<dbReference type="Proteomes" id="UP000215413">
    <property type="component" value="Unassembled WGS sequence"/>
</dbReference>
<sequence length="399" mass="44828">MAQSGGPTCAINATLAGCYKKAIELGFDNVYGALYGVQGLLDSKIIDMKAQIKTDEDLNRLKITPASALGSCRYKVDSEEKLAKIVEILKSFNINYFIYIGGNDSMDTVYQLSRYIEKIGEDIHVMGSPKTIDNDLFGTDHTPGFGSAAKFVANSVYEIAKDVEIYDYRTITIVEIMGRYAGWLTAAGAISKKLCNLGADLVYISEDTFEFDNLVKEINENFKRTDNILILVSEGIKDSSNNFISITSGKKDKFGHAQLQGPSHIIRDKLKEIYDMPIRSIELNILQRCDMSFASKTDIEESFEVGEFSVECVENHSGKMVGIKRISNKPYKTEFELVDIDKVANKTKMIIPKYTDSHFQIDDEFMDYILPLIEGEIDVEYKNGIAQYFAFDKEDIVKL</sequence>
<dbReference type="Gene3D" id="3.40.50.450">
    <property type="match status" value="1"/>
</dbReference>
<evidence type="ECO:0000256" key="3">
    <source>
        <dbReference type="ARBA" id="ARBA00022723"/>
    </source>
</evidence>
<comment type="similarity">
    <text evidence="6">Belongs to the phosphofructokinase type A (PFKA) family. PPi-dependent PFK group II subfamily. Clade 'B2' sub-subfamily.</text>
</comment>
<comment type="pathway">
    <text evidence="6">Carbohydrate degradation; glycolysis; D-glyceraldehyde 3-phosphate and glycerone phosphate from D-glucose: step 3/4.</text>
</comment>
<dbReference type="EC" id="2.7.1.90" evidence="6"/>
<feature type="site" description="Important for catalytic activity and substrate specificity; stabilizes the transition state when the phosphoryl donor is PPi; prevents ATP from binding by mimicking the alpha-phosphate group of ATP" evidence="6">
    <location>
        <position position="104"/>
    </location>
</feature>
<keyword evidence="2 6" id="KW-0808">Transferase</keyword>
<comment type="cofactor">
    <cofactor evidence="1 6">
        <name>Mg(2+)</name>
        <dbReference type="ChEBI" id="CHEBI:18420"/>
    </cofactor>
</comment>
<comment type="activity regulation">
    <text evidence="6">Non-allosteric.</text>
</comment>
<keyword evidence="6" id="KW-0963">Cytoplasm</keyword>
<evidence type="ECO:0000313" key="11">
    <source>
        <dbReference type="Proteomes" id="UP000235723"/>
    </source>
</evidence>
<organism evidence="8 10">
    <name type="scientific">Finegoldia magna</name>
    <name type="common">Peptostreptococcus magnus</name>
    <dbReference type="NCBI Taxonomy" id="1260"/>
    <lineage>
        <taxon>Bacteria</taxon>
        <taxon>Bacillati</taxon>
        <taxon>Bacillota</taxon>
        <taxon>Tissierellia</taxon>
        <taxon>Tissierellales</taxon>
        <taxon>Peptoniphilaceae</taxon>
        <taxon>Finegoldia</taxon>
    </lineage>
</organism>
<dbReference type="GO" id="GO:0006002">
    <property type="term" value="P:fructose 6-phosphate metabolic process"/>
    <property type="evidence" value="ECO:0007669"/>
    <property type="project" value="InterPro"/>
</dbReference>
<dbReference type="InterPro" id="IPR022953">
    <property type="entry name" value="ATP_PFK"/>
</dbReference>
<reference evidence="10" key="2">
    <citation type="submission" date="2017-04" db="EMBL/GenBank/DDBJ databases">
        <title>Finegoldia magna isolated from orthopedic joint implant-associated infections.</title>
        <authorList>
            <person name="Bjorklund S."/>
            <person name="Bruggemann H."/>
            <person name="Jensen A."/>
            <person name="Hellmark B."/>
            <person name="Soderquist B."/>
        </authorList>
    </citation>
    <scope>NUCLEOTIDE SEQUENCE [LARGE SCALE GENOMIC DNA]</scope>
    <source>
        <strain evidence="10">CCUG 54800</strain>
    </source>
</reference>
<evidence type="ECO:0000256" key="4">
    <source>
        <dbReference type="ARBA" id="ARBA00022777"/>
    </source>
</evidence>
<proteinExistence type="inferred from homology"/>
<feature type="binding site" evidence="6">
    <location>
        <begin position="177"/>
        <end position="179"/>
    </location>
    <ligand>
        <name>substrate</name>
    </ligand>
</feature>
<feature type="binding site" evidence="6">
    <location>
        <position position="103"/>
    </location>
    <ligand>
        <name>Mg(2+)</name>
        <dbReference type="ChEBI" id="CHEBI:18420"/>
        <note>catalytic</note>
    </ligand>
</feature>
<comment type="catalytic activity">
    <reaction evidence="6">
        <text>beta-D-fructose 6-phosphate + diphosphate = beta-D-fructose 1,6-bisphosphate + phosphate + H(+)</text>
        <dbReference type="Rhea" id="RHEA:13613"/>
        <dbReference type="ChEBI" id="CHEBI:15378"/>
        <dbReference type="ChEBI" id="CHEBI:32966"/>
        <dbReference type="ChEBI" id="CHEBI:33019"/>
        <dbReference type="ChEBI" id="CHEBI:43474"/>
        <dbReference type="ChEBI" id="CHEBI:57634"/>
        <dbReference type="EC" id="2.7.1.90"/>
    </reaction>
</comment>
<dbReference type="EMBL" id="PNHD01000008">
    <property type="protein sequence ID" value="PMC59845.1"/>
    <property type="molecule type" value="Genomic_DNA"/>
</dbReference>
<dbReference type="InterPro" id="IPR000023">
    <property type="entry name" value="Phosphofructokinase_dom"/>
</dbReference>
<feature type="binding site" evidence="6">
    <location>
        <position position="6"/>
    </location>
    <ligand>
        <name>diphosphate</name>
        <dbReference type="ChEBI" id="CHEBI:33019"/>
    </ligand>
</feature>
<dbReference type="Pfam" id="PF00365">
    <property type="entry name" value="PFK"/>
    <property type="match status" value="1"/>
</dbReference>
<dbReference type="AlphaFoldDB" id="A0A233V761"/>
<accession>A0A233V761</accession>
<dbReference type="InterPro" id="IPR035966">
    <property type="entry name" value="PKF_sf"/>
</dbReference>
<dbReference type="PRINTS" id="PR00476">
    <property type="entry name" value="PHFRCTKINASE"/>
</dbReference>
<evidence type="ECO:0000256" key="6">
    <source>
        <dbReference type="HAMAP-Rule" id="MF_01978"/>
    </source>
</evidence>
<dbReference type="GO" id="GO:0005737">
    <property type="term" value="C:cytoplasm"/>
    <property type="evidence" value="ECO:0007669"/>
    <property type="project" value="UniProtKB-SubCell"/>
</dbReference>
<dbReference type="Proteomes" id="UP000235723">
    <property type="component" value="Unassembled WGS sequence"/>
</dbReference>
<comment type="caution">
    <text evidence="6">Lacks conserved residue(s) required for the propagation of feature annotation.</text>
</comment>
<dbReference type="InterPro" id="IPR050929">
    <property type="entry name" value="PFKA"/>
</dbReference>
<evidence type="ECO:0000256" key="5">
    <source>
        <dbReference type="ARBA" id="ARBA00022842"/>
    </source>
</evidence>
<feature type="active site" description="Proton acceptor" evidence="6">
    <location>
        <position position="133"/>
    </location>
</feature>
<dbReference type="GO" id="GO:0046872">
    <property type="term" value="F:metal ion binding"/>
    <property type="evidence" value="ECO:0007669"/>
    <property type="project" value="UniProtKB-KW"/>
</dbReference>
<comment type="subunit">
    <text evidence="6">Homodimer.</text>
</comment>
<dbReference type="Gene3D" id="3.40.50.460">
    <property type="entry name" value="Phosphofructokinase domain"/>
    <property type="match status" value="1"/>
</dbReference>
<dbReference type="EMBL" id="NDYC01000014">
    <property type="protein sequence ID" value="OXZ28241.1"/>
    <property type="molecule type" value="Genomic_DNA"/>
</dbReference>
<dbReference type="InterPro" id="IPR011404">
    <property type="entry name" value="PPi-PFK"/>
</dbReference>
<evidence type="ECO:0000313" key="9">
    <source>
        <dbReference type="EMBL" id="PMC59845.1"/>
    </source>
</evidence>
<keyword evidence="6" id="KW-0324">Glycolysis</keyword>
<gene>
    <name evidence="6" type="primary">pfp</name>
    <name evidence="8" type="ORF">B9N49_02765</name>
    <name evidence="9" type="ORF">CJ208_06480</name>
</gene>
<protein>
    <recommendedName>
        <fullName evidence="6">Pyrophosphate--fructose 6-phosphate 1-phosphotransferase</fullName>
        <ecNumber evidence="6">2.7.1.90</ecNumber>
    </recommendedName>
    <alternativeName>
        <fullName evidence="6">6-phosphofructokinase, pyrophosphate dependent</fullName>
    </alternativeName>
    <alternativeName>
        <fullName evidence="6">PPi-dependent phosphofructokinase</fullName>
        <shortName evidence="6">PPi-PFK</shortName>
    </alternativeName>
    <alternativeName>
        <fullName evidence="6">Pyrophosphate-dependent 6-phosphofructose-1-kinase</fullName>
    </alternativeName>
</protein>
<keyword evidence="3 6" id="KW-0479">Metal-binding</keyword>
<comment type="function">
    <text evidence="6">Catalyzes the phosphorylation of D-fructose 6-phosphate, the first committing step of glycolysis. Uses inorganic phosphate (PPi) as phosphoryl donor instead of ATP like common ATP-dependent phosphofructokinases (ATP-PFKs), which renders the reaction reversible, and can thus function both in glycolysis and gluconeogenesis. Consistently, PPi-PFK can replace the enzymes of both the forward (ATP-PFK) and reverse (fructose-bisphosphatase (FBPase)) reactions.</text>
</comment>
<comment type="caution">
    <text evidence="8">The sequence shown here is derived from an EMBL/GenBank/DDBJ whole genome shotgun (WGS) entry which is preliminary data.</text>
</comment>
<keyword evidence="4 6" id="KW-0418">Kinase</keyword>
<dbReference type="RefSeq" id="WP_094205433.1">
    <property type="nucleotide sequence ID" value="NZ_JAGZFQ010000016.1"/>
</dbReference>
<evidence type="ECO:0000259" key="7">
    <source>
        <dbReference type="Pfam" id="PF00365"/>
    </source>
</evidence>
<reference evidence="8" key="1">
    <citation type="journal article" date="2017" name="J. Clin. Microbiol.">
        <title>Finegoldia magna Isolated from Orthopedic Joint Implant-Associated Infections.</title>
        <authorList>
            <person name="Soderquist B."/>
            <person name="Bjorklund S."/>
            <person name="Hellmark B."/>
            <person name="Jensen A."/>
            <person name="Bruggemann H."/>
        </authorList>
    </citation>
    <scope>NUCLEOTIDE SEQUENCE</scope>
    <source>
        <strain evidence="8">CCUG 54800</strain>
    </source>
</reference>
<feature type="domain" description="Phosphofructokinase" evidence="7">
    <location>
        <begin position="2"/>
        <end position="289"/>
    </location>
</feature>
<evidence type="ECO:0000256" key="1">
    <source>
        <dbReference type="ARBA" id="ARBA00001946"/>
    </source>
</evidence>
<evidence type="ECO:0000313" key="8">
    <source>
        <dbReference type="EMBL" id="OXZ28241.1"/>
    </source>
</evidence>
<evidence type="ECO:0000313" key="10">
    <source>
        <dbReference type="Proteomes" id="UP000215413"/>
    </source>
</evidence>
<dbReference type="SUPFAM" id="SSF53784">
    <property type="entry name" value="Phosphofructokinase"/>
    <property type="match status" value="1"/>
</dbReference>